<comment type="caution">
    <text evidence="2">The sequence shown here is derived from an EMBL/GenBank/DDBJ whole genome shotgun (WGS) entry which is preliminary data.</text>
</comment>
<feature type="domain" description="ATPase dynein-related AAA" evidence="1">
    <location>
        <begin position="326"/>
        <end position="463"/>
    </location>
</feature>
<evidence type="ECO:0000259" key="1">
    <source>
        <dbReference type="Pfam" id="PF07728"/>
    </source>
</evidence>
<dbReference type="PANTHER" id="PTHR37291">
    <property type="entry name" value="5-METHYLCYTOSINE-SPECIFIC RESTRICTION ENZYME B"/>
    <property type="match status" value="1"/>
</dbReference>
<gene>
    <name evidence="2" type="ORF">AXK60_08515</name>
</gene>
<dbReference type="GO" id="GO:0016887">
    <property type="term" value="F:ATP hydrolysis activity"/>
    <property type="evidence" value="ECO:0007669"/>
    <property type="project" value="InterPro"/>
</dbReference>
<dbReference type="GO" id="GO:0005524">
    <property type="term" value="F:ATP binding"/>
    <property type="evidence" value="ECO:0007669"/>
    <property type="project" value="InterPro"/>
</dbReference>
<protein>
    <recommendedName>
        <fullName evidence="1">ATPase dynein-related AAA domain-containing protein</fullName>
    </recommendedName>
</protein>
<dbReference type="InterPro" id="IPR011704">
    <property type="entry name" value="ATPase_dyneun-rel_AAA"/>
</dbReference>
<dbReference type="Pfam" id="PF07728">
    <property type="entry name" value="AAA_5"/>
    <property type="match status" value="1"/>
</dbReference>
<dbReference type="InterPro" id="IPR052934">
    <property type="entry name" value="Methyl-DNA_Rec/Restrict_Enz"/>
</dbReference>
<dbReference type="SUPFAM" id="SSF52540">
    <property type="entry name" value="P-loop containing nucleoside triphosphate hydrolases"/>
    <property type="match status" value="1"/>
</dbReference>
<dbReference type="AlphaFoldDB" id="A0A138AEB1"/>
<accession>A0A138AEB1</accession>
<dbReference type="PANTHER" id="PTHR37291:SF1">
    <property type="entry name" value="TYPE IV METHYL-DIRECTED RESTRICTION ENZYME ECOKMCRB SUBUNIT"/>
    <property type="match status" value="1"/>
</dbReference>
<dbReference type="EMBL" id="LSRF01000044">
    <property type="protein sequence ID" value="KXP08707.1"/>
    <property type="molecule type" value="Genomic_DNA"/>
</dbReference>
<proteinExistence type="predicted"/>
<reference evidence="3" key="1">
    <citation type="submission" date="2016-02" db="EMBL/GenBank/DDBJ databases">
        <authorList>
            <person name="Wen L."/>
            <person name="He K."/>
            <person name="Yang H."/>
        </authorList>
    </citation>
    <scope>NUCLEOTIDE SEQUENCE [LARGE SCALE GENOMIC DNA]</scope>
    <source>
        <strain evidence="3">JCM 15929</strain>
    </source>
</reference>
<evidence type="ECO:0000313" key="3">
    <source>
        <dbReference type="Proteomes" id="UP000070258"/>
    </source>
</evidence>
<dbReference type="OrthoDB" id="9781481at2"/>
<dbReference type="RefSeq" id="WP_068571582.1">
    <property type="nucleotide sequence ID" value="NZ_LSRF01000044.1"/>
</dbReference>
<dbReference type="Proteomes" id="UP000070258">
    <property type="component" value="Unassembled WGS sequence"/>
</dbReference>
<name>A0A138AEB1_9ACTN</name>
<organism evidence="2 3">
    <name type="scientific">Tsukamurella pseudospumae</name>
    <dbReference type="NCBI Taxonomy" id="239498"/>
    <lineage>
        <taxon>Bacteria</taxon>
        <taxon>Bacillati</taxon>
        <taxon>Actinomycetota</taxon>
        <taxon>Actinomycetes</taxon>
        <taxon>Mycobacteriales</taxon>
        <taxon>Tsukamurellaceae</taxon>
        <taxon>Tsukamurella</taxon>
    </lineage>
</organism>
<sequence>MARYIGLDRNQIDAAVALWKQRCLLDDGSLLFPDSHRQPWALPVVEELDRRFNGNLLEGDAAGGRFATKWAEQMSGASEDCRLLGAEVLLVHFLFAASVSEPTKVSSIQQSLDGSGIELPVDGVAIQALSQSIGHPGIGFNTRRDVQVGYLIDFALRFKRLPAGRRAELLDDPWALRDFADDTEHSIREMRHILLHLLRPAEFERTSSGTHKKEIAAAFAGLLGADGPVDVDEQLLAIRREVERLQGTDKIDFYRGELRGVWSATGGDSEGVGDLEAVRWKKQIVLYGPPGTSKTWQARQLAETVIRRAALDSWGPETYFKNAAAVDAAVRDNVFWLQLHPGYGYEQFIRGLRLEGDVTRYRPGFLPWVVDQLESRAAASDLPRLPGVLVLDEINRTNLSEMLGEAFSLLEAGQRGAKRELPGFDHDQDPDVLVIPEDLYVIGTMNEIDQSVETLDFALRRRFLWRECPFEADTLLAIVEHRWPEQVAARFPIEDAMPQLERLADRAQALNDAIAASPELGRQFQIGHTYFADITFFIGQWVKGRKAKPANGTYLWTANGNPQPTLRDLWNRSLEPLIEQYLAGSDVRDDELKRFERIFLG</sequence>
<dbReference type="InterPro" id="IPR027417">
    <property type="entry name" value="P-loop_NTPase"/>
</dbReference>
<dbReference type="Gene3D" id="3.40.50.300">
    <property type="entry name" value="P-loop containing nucleotide triphosphate hydrolases"/>
    <property type="match status" value="1"/>
</dbReference>
<dbReference type="STRING" id="239498.AXK60_08515"/>
<evidence type="ECO:0000313" key="2">
    <source>
        <dbReference type="EMBL" id="KXP08707.1"/>
    </source>
</evidence>